<feature type="non-terminal residue" evidence="2">
    <location>
        <position position="1"/>
    </location>
</feature>
<feature type="compositionally biased region" description="Basic residues" evidence="1">
    <location>
        <begin position="70"/>
        <end position="79"/>
    </location>
</feature>
<feature type="compositionally biased region" description="Low complexity" evidence="1">
    <location>
        <begin position="49"/>
        <end position="59"/>
    </location>
</feature>
<dbReference type="EMBL" id="AP014966">
    <property type="protein sequence ID" value="BAT10933.1"/>
    <property type="molecule type" value="Genomic_DNA"/>
</dbReference>
<evidence type="ECO:0000256" key="1">
    <source>
        <dbReference type="SAM" id="MobiDB-lite"/>
    </source>
</evidence>
<evidence type="ECO:0000313" key="2">
    <source>
        <dbReference type="EMBL" id="BAT10933.1"/>
    </source>
</evidence>
<sequence>DDRGAPAQIVRIRAPTRHEPAARRAAGDREGRRRGVRGRRREVRRAPVRARGAVAGLRRGALRPDEGGQRRRGRARRGHGSAGVQAAAPLRVHRLVAGDEEEGRRHHVPASARRGGSVQPGEAEADLRGEAVQAH</sequence>
<dbReference type="InParanoid" id="A0A0P0XV53"/>
<dbReference type="PaxDb" id="39947-A0A0P0XV53"/>
<proteinExistence type="predicted"/>
<dbReference type="FunCoup" id="A0A0P0XV53">
    <property type="interactions" value="1"/>
</dbReference>
<dbReference type="Proteomes" id="UP000059680">
    <property type="component" value="Chromosome 10"/>
</dbReference>
<reference evidence="2 3" key="3">
    <citation type="journal article" date="2013" name="Rice">
        <title>Improvement of the Oryza sativa Nipponbare reference genome using next generation sequence and optical map data.</title>
        <authorList>
            <person name="Kawahara Y."/>
            <person name="de la Bastide M."/>
            <person name="Hamilton J.P."/>
            <person name="Kanamori H."/>
            <person name="McCombie W.R."/>
            <person name="Ouyang S."/>
            <person name="Schwartz D.C."/>
            <person name="Tanaka T."/>
            <person name="Wu J."/>
            <person name="Zhou S."/>
            <person name="Childs K.L."/>
            <person name="Davidson R.M."/>
            <person name="Lin H."/>
            <person name="Quesada-Ocampo L."/>
            <person name="Vaillancourt B."/>
            <person name="Sakai H."/>
            <person name="Lee S.S."/>
            <person name="Kim J."/>
            <person name="Numa H."/>
            <person name="Itoh T."/>
            <person name="Buell C.R."/>
            <person name="Matsumoto T."/>
        </authorList>
    </citation>
    <scope>NUCLEOTIDE SEQUENCE [LARGE SCALE GENOMIC DNA]</scope>
    <source>
        <strain evidence="3">cv. Nipponbare</strain>
    </source>
</reference>
<feature type="compositionally biased region" description="Basic residues" evidence="1">
    <location>
        <begin position="34"/>
        <end position="48"/>
    </location>
</feature>
<feature type="region of interest" description="Disordered" evidence="1">
    <location>
        <begin position="1"/>
        <end position="135"/>
    </location>
</feature>
<feature type="compositionally biased region" description="Basic and acidic residues" evidence="1">
    <location>
        <begin position="16"/>
        <end position="33"/>
    </location>
</feature>
<reference evidence="3" key="1">
    <citation type="journal article" date="2005" name="Nature">
        <title>The map-based sequence of the rice genome.</title>
        <authorList>
            <consortium name="International rice genome sequencing project (IRGSP)"/>
            <person name="Matsumoto T."/>
            <person name="Wu J."/>
            <person name="Kanamori H."/>
            <person name="Katayose Y."/>
            <person name="Fujisawa M."/>
            <person name="Namiki N."/>
            <person name="Mizuno H."/>
            <person name="Yamamoto K."/>
            <person name="Antonio B.A."/>
            <person name="Baba T."/>
            <person name="Sakata K."/>
            <person name="Nagamura Y."/>
            <person name="Aoki H."/>
            <person name="Arikawa K."/>
            <person name="Arita K."/>
            <person name="Bito T."/>
            <person name="Chiden Y."/>
            <person name="Fujitsuka N."/>
            <person name="Fukunaka R."/>
            <person name="Hamada M."/>
            <person name="Harada C."/>
            <person name="Hayashi A."/>
            <person name="Hijishita S."/>
            <person name="Honda M."/>
            <person name="Hosokawa S."/>
            <person name="Ichikawa Y."/>
            <person name="Idonuma A."/>
            <person name="Iijima M."/>
            <person name="Ikeda M."/>
            <person name="Ikeno M."/>
            <person name="Ito K."/>
            <person name="Ito S."/>
            <person name="Ito T."/>
            <person name="Ito Y."/>
            <person name="Ito Y."/>
            <person name="Iwabuchi A."/>
            <person name="Kamiya K."/>
            <person name="Karasawa W."/>
            <person name="Kurita K."/>
            <person name="Katagiri S."/>
            <person name="Kikuta A."/>
            <person name="Kobayashi H."/>
            <person name="Kobayashi N."/>
            <person name="Machita K."/>
            <person name="Maehara T."/>
            <person name="Masukawa M."/>
            <person name="Mizubayashi T."/>
            <person name="Mukai Y."/>
            <person name="Nagasaki H."/>
            <person name="Nagata Y."/>
            <person name="Naito S."/>
            <person name="Nakashima M."/>
            <person name="Nakama Y."/>
            <person name="Nakamichi Y."/>
            <person name="Nakamura M."/>
            <person name="Meguro A."/>
            <person name="Negishi M."/>
            <person name="Ohta I."/>
            <person name="Ohta T."/>
            <person name="Okamoto M."/>
            <person name="Ono N."/>
            <person name="Saji S."/>
            <person name="Sakaguchi M."/>
            <person name="Sakai K."/>
            <person name="Shibata M."/>
            <person name="Shimokawa T."/>
            <person name="Song J."/>
            <person name="Takazaki Y."/>
            <person name="Terasawa K."/>
            <person name="Tsugane M."/>
            <person name="Tsuji K."/>
            <person name="Ueda S."/>
            <person name="Waki K."/>
            <person name="Yamagata H."/>
            <person name="Yamamoto M."/>
            <person name="Yamamoto S."/>
            <person name="Yamane H."/>
            <person name="Yoshiki S."/>
            <person name="Yoshihara R."/>
            <person name="Yukawa K."/>
            <person name="Zhong H."/>
            <person name="Yano M."/>
            <person name="Yuan Q."/>
            <person name="Ouyang S."/>
            <person name="Liu J."/>
            <person name="Jones K.M."/>
            <person name="Gansberger K."/>
            <person name="Moffat K."/>
            <person name="Hill J."/>
            <person name="Bera J."/>
            <person name="Fadrosh D."/>
            <person name="Jin S."/>
            <person name="Johri S."/>
            <person name="Kim M."/>
            <person name="Overton L."/>
            <person name="Reardon M."/>
            <person name="Tsitrin T."/>
            <person name="Vuong H."/>
            <person name="Weaver B."/>
            <person name="Ciecko A."/>
            <person name="Tallon L."/>
            <person name="Jackson J."/>
            <person name="Pai G."/>
            <person name="Aken S.V."/>
            <person name="Utterback T."/>
            <person name="Reidmuller S."/>
            <person name="Feldblyum T."/>
            <person name="Hsiao J."/>
            <person name="Zismann V."/>
            <person name="Iobst S."/>
            <person name="de Vazeille A.R."/>
            <person name="Buell C.R."/>
            <person name="Ying K."/>
            <person name="Li Y."/>
            <person name="Lu T."/>
            <person name="Huang Y."/>
            <person name="Zhao Q."/>
            <person name="Feng Q."/>
            <person name="Zhang L."/>
            <person name="Zhu J."/>
            <person name="Weng Q."/>
            <person name="Mu J."/>
            <person name="Lu Y."/>
            <person name="Fan D."/>
            <person name="Liu Y."/>
            <person name="Guan J."/>
            <person name="Zhang Y."/>
            <person name="Yu S."/>
            <person name="Liu X."/>
            <person name="Zhang Y."/>
            <person name="Hong G."/>
            <person name="Han B."/>
            <person name="Choisne N."/>
            <person name="Demange N."/>
            <person name="Orjeda G."/>
            <person name="Samain S."/>
            <person name="Cattolico L."/>
            <person name="Pelletier E."/>
            <person name="Couloux A."/>
            <person name="Segurens B."/>
            <person name="Wincker P."/>
            <person name="D'Hont A."/>
            <person name="Scarpelli C."/>
            <person name="Weissenbach J."/>
            <person name="Salanoubat M."/>
            <person name="Quetier F."/>
            <person name="Yu Y."/>
            <person name="Kim H.R."/>
            <person name="Rambo T."/>
            <person name="Currie J."/>
            <person name="Collura K."/>
            <person name="Luo M."/>
            <person name="Yang T."/>
            <person name="Ammiraju J.S.S."/>
            <person name="Engler F."/>
            <person name="Soderlund C."/>
            <person name="Wing R.A."/>
            <person name="Palmer L.E."/>
            <person name="de la Bastide M."/>
            <person name="Spiegel L."/>
            <person name="Nascimento L."/>
            <person name="Zutavern T."/>
            <person name="O'Shaughnessy A."/>
            <person name="Dike S."/>
            <person name="Dedhia N."/>
            <person name="Preston R."/>
            <person name="Balija V."/>
            <person name="McCombie W.R."/>
            <person name="Chow T."/>
            <person name="Chen H."/>
            <person name="Chung M."/>
            <person name="Chen C."/>
            <person name="Shaw J."/>
            <person name="Wu H."/>
            <person name="Hsiao K."/>
            <person name="Chao Y."/>
            <person name="Chu M."/>
            <person name="Cheng C."/>
            <person name="Hour A."/>
            <person name="Lee P."/>
            <person name="Lin S."/>
            <person name="Lin Y."/>
            <person name="Liou J."/>
            <person name="Liu S."/>
            <person name="Hsing Y."/>
            <person name="Raghuvanshi S."/>
            <person name="Mohanty A."/>
            <person name="Bharti A.K."/>
            <person name="Gaur A."/>
            <person name="Gupta V."/>
            <person name="Kumar D."/>
            <person name="Ravi V."/>
            <person name="Vij S."/>
            <person name="Kapur A."/>
            <person name="Khurana P."/>
            <person name="Khurana P."/>
            <person name="Khurana J.P."/>
            <person name="Tyagi A.K."/>
            <person name="Gaikwad K."/>
            <person name="Singh A."/>
            <person name="Dalal V."/>
            <person name="Srivastava S."/>
            <person name="Dixit A."/>
            <person name="Pal A.K."/>
            <person name="Ghazi I.A."/>
            <person name="Yadav M."/>
            <person name="Pandit A."/>
            <person name="Bhargava A."/>
            <person name="Sureshbabu K."/>
            <person name="Batra K."/>
            <person name="Sharma T.R."/>
            <person name="Mohapatra T."/>
            <person name="Singh N.K."/>
            <person name="Messing J."/>
            <person name="Nelson A.B."/>
            <person name="Fuks G."/>
            <person name="Kavchok S."/>
            <person name="Keizer G."/>
            <person name="Linton E."/>
            <person name="Llaca V."/>
            <person name="Song R."/>
            <person name="Tanyolac B."/>
            <person name="Young S."/>
            <person name="Ho-Il K."/>
            <person name="Hahn J.H."/>
            <person name="Sangsakoo G."/>
            <person name="Vanavichit A."/>
            <person name="de Mattos Luiz.A.T."/>
            <person name="Zimmer P.D."/>
            <person name="Malone G."/>
            <person name="Dellagostin O."/>
            <person name="de Oliveira A.C."/>
            <person name="Bevan M."/>
            <person name="Bancroft I."/>
            <person name="Minx P."/>
            <person name="Cordum H."/>
            <person name="Wilson R."/>
            <person name="Cheng Z."/>
            <person name="Jin W."/>
            <person name="Jiang J."/>
            <person name="Leong S.A."/>
            <person name="Iwama H."/>
            <person name="Gojobori T."/>
            <person name="Itoh T."/>
            <person name="Niimura Y."/>
            <person name="Fujii Y."/>
            <person name="Habara T."/>
            <person name="Sakai H."/>
            <person name="Sato Y."/>
            <person name="Wilson G."/>
            <person name="Kumar K."/>
            <person name="McCouch S."/>
            <person name="Juretic N."/>
            <person name="Hoen D."/>
            <person name="Wright S."/>
            <person name="Bruskiewich R."/>
            <person name="Bureau T."/>
            <person name="Miyao A."/>
            <person name="Hirochika H."/>
            <person name="Nishikawa T."/>
            <person name="Kadowaki K."/>
            <person name="Sugiura M."/>
            <person name="Burr B."/>
            <person name="Sasaki T."/>
        </authorList>
    </citation>
    <scope>NUCLEOTIDE SEQUENCE [LARGE SCALE GENOMIC DNA]</scope>
    <source>
        <strain evidence="3">cv. Nipponbare</strain>
    </source>
</reference>
<dbReference type="Gramene" id="Os10t0427600-01">
    <property type="protein sequence ID" value="Os10t0427600-01"/>
    <property type="gene ID" value="Os10g0427600"/>
</dbReference>
<name>A0A0P0XV53_ORYSJ</name>
<organism evidence="2 3">
    <name type="scientific">Oryza sativa subsp. japonica</name>
    <name type="common">Rice</name>
    <dbReference type="NCBI Taxonomy" id="39947"/>
    <lineage>
        <taxon>Eukaryota</taxon>
        <taxon>Viridiplantae</taxon>
        <taxon>Streptophyta</taxon>
        <taxon>Embryophyta</taxon>
        <taxon>Tracheophyta</taxon>
        <taxon>Spermatophyta</taxon>
        <taxon>Magnoliopsida</taxon>
        <taxon>Liliopsida</taxon>
        <taxon>Poales</taxon>
        <taxon>Poaceae</taxon>
        <taxon>BOP clade</taxon>
        <taxon>Oryzoideae</taxon>
        <taxon>Oryzeae</taxon>
        <taxon>Oryzinae</taxon>
        <taxon>Oryza</taxon>
        <taxon>Oryza sativa</taxon>
    </lineage>
</organism>
<keyword evidence="3" id="KW-1185">Reference proteome</keyword>
<dbReference type="AlphaFoldDB" id="A0A0P0XV53"/>
<protein>
    <submittedName>
        <fullName evidence="2">Os10g0427600 protein</fullName>
    </submittedName>
</protein>
<gene>
    <name evidence="2" type="ordered locus">Os10g0427600</name>
    <name evidence="2" type="ORF">OSNPB_100427600</name>
</gene>
<reference evidence="2 3" key="2">
    <citation type="journal article" date="2013" name="Plant Cell Physiol.">
        <title>Rice Annotation Project Database (RAP-DB): an integrative and interactive database for rice genomics.</title>
        <authorList>
            <person name="Sakai H."/>
            <person name="Lee S.S."/>
            <person name="Tanaka T."/>
            <person name="Numa H."/>
            <person name="Kim J."/>
            <person name="Kawahara Y."/>
            <person name="Wakimoto H."/>
            <person name="Yang C.C."/>
            <person name="Iwamoto M."/>
            <person name="Abe T."/>
            <person name="Yamada Y."/>
            <person name="Muto A."/>
            <person name="Inokuchi H."/>
            <person name="Ikemura T."/>
            <person name="Matsumoto T."/>
            <person name="Sasaki T."/>
            <person name="Itoh T."/>
        </authorList>
    </citation>
    <scope>NUCLEOTIDE SEQUENCE [LARGE SCALE GENOMIC DNA]</scope>
    <source>
        <strain evidence="3">cv. Nipponbare</strain>
    </source>
</reference>
<evidence type="ECO:0000313" key="3">
    <source>
        <dbReference type="Proteomes" id="UP000059680"/>
    </source>
</evidence>
<accession>A0A0P0XV53</accession>